<dbReference type="AlphaFoldDB" id="A0AAN6TB01"/>
<dbReference type="Proteomes" id="UP001302812">
    <property type="component" value="Unassembled WGS sequence"/>
</dbReference>
<evidence type="ECO:0000313" key="2">
    <source>
        <dbReference type="Proteomes" id="UP001302812"/>
    </source>
</evidence>
<dbReference type="GeneID" id="89932920"/>
<dbReference type="EMBL" id="MU853348">
    <property type="protein sequence ID" value="KAK4110894.1"/>
    <property type="molecule type" value="Genomic_DNA"/>
</dbReference>
<comment type="caution">
    <text evidence="1">The sequence shown here is derived from an EMBL/GenBank/DDBJ whole genome shotgun (WGS) entry which is preliminary data.</text>
</comment>
<dbReference type="RefSeq" id="XP_064668464.1">
    <property type="nucleotide sequence ID" value="XM_064808797.1"/>
</dbReference>
<organism evidence="1 2">
    <name type="scientific">Canariomyces notabilis</name>
    <dbReference type="NCBI Taxonomy" id="2074819"/>
    <lineage>
        <taxon>Eukaryota</taxon>
        <taxon>Fungi</taxon>
        <taxon>Dikarya</taxon>
        <taxon>Ascomycota</taxon>
        <taxon>Pezizomycotina</taxon>
        <taxon>Sordariomycetes</taxon>
        <taxon>Sordariomycetidae</taxon>
        <taxon>Sordariales</taxon>
        <taxon>Chaetomiaceae</taxon>
        <taxon>Canariomyces</taxon>
    </lineage>
</organism>
<reference evidence="1" key="2">
    <citation type="submission" date="2023-05" db="EMBL/GenBank/DDBJ databases">
        <authorList>
            <consortium name="Lawrence Berkeley National Laboratory"/>
            <person name="Steindorff A."/>
            <person name="Hensen N."/>
            <person name="Bonometti L."/>
            <person name="Westerberg I."/>
            <person name="Brannstrom I.O."/>
            <person name="Guillou S."/>
            <person name="Cros-Aarteil S."/>
            <person name="Calhoun S."/>
            <person name="Haridas S."/>
            <person name="Kuo A."/>
            <person name="Mondo S."/>
            <person name="Pangilinan J."/>
            <person name="Riley R."/>
            <person name="Labutti K."/>
            <person name="Andreopoulos B."/>
            <person name="Lipzen A."/>
            <person name="Chen C."/>
            <person name="Yanf M."/>
            <person name="Daum C."/>
            <person name="Ng V."/>
            <person name="Clum A."/>
            <person name="Ohm R."/>
            <person name="Martin F."/>
            <person name="Silar P."/>
            <person name="Natvig D."/>
            <person name="Lalanne C."/>
            <person name="Gautier V."/>
            <person name="Ament-Velasquez S.L."/>
            <person name="Kruys A."/>
            <person name="Hutchinson M.I."/>
            <person name="Powell A.J."/>
            <person name="Barry K."/>
            <person name="Miller A.N."/>
            <person name="Grigoriev I.V."/>
            <person name="Debuchy R."/>
            <person name="Gladieux P."/>
            <person name="Thoren M.H."/>
            <person name="Johannesson H."/>
        </authorList>
    </citation>
    <scope>NUCLEOTIDE SEQUENCE</scope>
    <source>
        <strain evidence="1">CBS 508.74</strain>
    </source>
</reference>
<proteinExistence type="predicted"/>
<accession>A0AAN6TB01</accession>
<gene>
    <name evidence="1" type="ORF">N656DRAFT_184648</name>
</gene>
<protein>
    <submittedName>
        <fullName evidence="1">Uncharacterized protein</fullName>
    </submittedName>
</protein>
<evidence type="ECO:0000313" key="1">
    <source>
        <dbReference type="EMBL" id="KAK4110894.1"/>
    </source>
</evidence>
<name>A0AAN6TB01_9PEZI</name>
<keyword evidence="2" id="KW-1185">Reference proteome</keyword>
<sequence>MVKIRVQIPVTLMIDPATVPEAHHTLLLPGPGSVLLRYIPESALTQWLPARTPRVRQCRHKPV</sequence>
<reference evidence="1" key="1">
    <citation type="journal article" date="2023" name="Mol. Phylogenet. Evol.">
        <title>Genome-scale phylogeny and comparative genomics of the fungal order Sordariales.</title>
        <authorList>
            <person name="Hensen N."/>
            <person name="Bonometti L."/>
            <person name="Westerberg I."/>
            <person name="Brannstrom I.O."/>
            <person name="Guillou S."/>
            <person name="Cros-Aarteil S."/>
            <person name="Calhoun S."/>
            <person name="Haridas S."/>
            <person name="Kuo A."/>
            <person name="Mondo S."/>
            <person name="Pangilinan J."/>
            <person name="Riley R."/>
            <person name="LaButti K."/>
            <person name="Andreopoulos B."/>
            <person name="Lipzen A."/>
            <person name="Chen C."/>
            <person name="Yan M."/>
            <person name="Daum C."/>
            <person name="Ng V."/>
            <person name="Clum A."/>
            <person name="Steindorff A."/>
            <person name="Ohm R.A."/>
            <person name="Martin F."/>
            <person name="Silar P."/>
            <person name="Natvig D.O."/>
            <person name="Lalanne C."/>
            <person name="Gautier V."/>
            <person name="Ament-Velasquez S.L."/>
            <person name="Kruys A."/>
            <person name="Hutchinson M.I."/>
            <person name="Powell A.J."/>
            <person name="Barry K."/>
            <person name="Miller A.N."/>
            <person name="Grigoriev I.V."/>
            <person name="Debuchy R."/>
            <person name="Gladieux P."/>
            <person name="Hiltunen Thoren M."/>
            <person name="Johannesson H."/>
        </authorList>
    </citation>
    <scope>NUCLEOTIDE SEQUENCE</scope>
    <source>
        <strain evidence="1">CBS 508.74</strain>
    </source>
</reference>